<dbReference type="PANTHER" id="PTHR23030:SF39">
    <property type="entry name" value="PROGRAMMED CELL DEATH 6-INTERACTING PROTEIN"/>
    <property type="match status" value="1"/>
</dbReference>
<dbReference type="Gene3D" id="1.20.140.50">
    <property type="entry name" value="alix/aip1 like domains"/>
    <property type="match status" value="1"/>
</dbReference>
<dbReference type="GeneID" id="90075077"/>
<dbReference type="SMART" id="SM01041">
    <property type="entry name" value="BRO1"/>
    <property type="match status" value="1"/>
</dbReference>
<dbReference type="Proteomes" id="UP001360560">
    <property type="component" value="Unassembled WGS sequence"/>
</dbReference>
<evidence type="ECO:0000256" key="3">
    <source>
        <dbReference type="SAM" id="MobiDB-lite"/>
    </source>
</evidence>
<evidence type="ECO:0000259" key="4">
    <source>
        <dbReference type="PROSITE" id="PS51180"/>
    </source>
</evidence>
<dbReference type="GO" id="GO:0005768">
    <property type="term" value="C:endosome"/>
    <property type="evidence" value="ECO:0007669"/>
    <property type="project" value="TreeGrafter"/>
</dbReference>
<feature type="coiled-coil region" evidence="2">
    <location>
        <begin position="575"/>
        <end position="605"/>
    </location>
</feature>
<protein>
    <submittedName>
        <fullName evidence="5">Rim20 protein</fullName>
    </submittedName>
</protein>
<dbReference type="PROSITE" id="PS51180">
    <property type="entry name" value="BRO1"/>
    <property type="match status" value="1"/>
</dbReference>
<dbReference type="EMBL" id="BTFZ01000011">
    <property type="protein sequence ID" value="GMM37102.1"/>
    <property type="molecule type" value="Genomic_DNA"/>
</dbReference>
<dbReference type="Gene3D" id="1.20.120.560">
    <property type="entry name" value="alix/aip1 in complex with the ypdl late domain"/>
    <property type="match status" value="1"/>
</dbReference>
<dbReference type="Pfam" id="PF03097">
    <property type="entry name" value="BRO1"/>
    <property type="match status" value="1"/>
</dbReference>
<evidence type="ECO:0000313" key="6">
    <source>
        <dbReference type="Proteomes" id="UP001360560"/>
    </source>
</evidence>
<dbReference type="CDD" id="cd09241">
    <property type="entry name" value="BRO1_ScRim20-like"/>
    <property type="match status" value="1"/>
</dbReference>
<accession>A0AAV5QRR1</accession>
<keyword evidence="6" id="KW-1185">Reference proteome</keyword>
<dbReference type="InterPro" id="IPR038499">
    <property type="entry name" value="BRO1_sf"/>
</dbReference>
<sequence length="801" mass="92089">MTTLLSVPFRSTLDFDLGEAIKKIISEEYYQTANSFSDDIDCIKDLRHKMYLAINDILCTIGSVEDLKIYYIHISSLLLKFPGDFAEFAWSDGNLSVGYTSGNEREMIKMRSILFEQMNVVYNLSAVYSQIGSVESKKDSDDGLKKACNYFQAAAGCFEFIIRLMIRNEKNNELFPKDLQLEVVNLLKYLMLAQAQEMFWLKAVKNQLKNSLIAKLAIQVAVLYQECLKFIDSAGHSFFLRNDWTNLIKAKSFHFQAVSLYRQSIHCQSESKHGEAVSRLRLALKLSNQSKSFLKYLVNNKQLREDIESFNELLGKTLKTSEKDNDLIYLQIVNEEESLTPIAPAVMVKTMIPPELENPLKYLITNDKDSLDGKLRKMLFFDLLPYSVIQLSQSFRERQEEYVKQRIINPLSSLNNIIDKYLSDRNLPMAIESLNDTSQTLPKSVIVKIEELKNLGGIIKIEQAIGDVVRLANENQDTVNQMIEKLRLEKNEDDLLRQRYGTDFWNRPTSQEVNGNLMEDVSLLESFLTQAKNGDDTVQRSYQGIKPQVELLCGSSIRAIECQIPTDNSDGSQGNAELVQKINELKNLLVEVSNLKNNRKKIVEVVEIKSSQMNILPKVIAEYKYLQANHKLGISYDMNDQTASSESYEEIYSRHLKGLDEDLQSINNEKRKQSQLEDKLEGGLDDLRKLEQQNQTSENKQKLEFFNTIEAIHKEYMTLVENLKQGLQFYNDFIIKAHEVGSKIDQYIDDRRAEARQLEASINGFRRPVNDLDGNRNSNVISPKPQKPNHLWNPNSEIKFH</sequence>
<gene>
    <name evidence="5" type="ORF">DASC09_044270</name>
</gene>
<comment type="similarity">
    <text evidence="1">Belongs to the palA/RIM20 family.</text>
</comment>
<feature type="domain" description="BRO1" evidence="4">
    <location>
        <begin position="3"/>
        <end position="418"/>
    </location>
</feature>
<feature type="compositionally biased region" description="Polar residues" evidence="3">
    <location>
        <begin position="792"/>
        <end position="801"/>
    </location>
</feature>
<organism evidence="5 6">
    <name type="scientific">Saccharomycopsis crataegensis</name>
    <dbReference type="NCBI Taxonomy" id="43959"/>
    <lineage>
        <taxon>Eukaryota</taxon>
        <taxon>Fungi</taxon>
        <taxon>Dikarya</taxon>
        <taxon>Ascomycota</taxon>
        <taxon>Saccharomycotina</taxon>
        <taxon>Saccharomycetes</taxon>
        <taxon>Saccharomycopsidaceae</taxon>
        <taxon>Saccharomycopsis</taxon>
    </lineage>
</organism>
<dbReference type="Pfam" id="PF13949">
    <property type="entry name" value="ALIX_LYPXL_bnd"/>
    <property type="match status" value="1"/>
</dbReference>
<dbReference type="InterPro" id="IPR004328">
    <property type="entry name" value="BRO1_dom"/>
</dbReference>
<name>A0AAV5QRR1_9ASCO</name>
<feature type="coiled-coil region" evidence="2">
    <location>
        <begin position="656"/>
        <end position="700"/>
    </location>
</feature>
<dbReference type="AlphaFoldDB" id="A0AAV5QRR1"/>
<dbReference type="Gene3D" id="1.25.40.280">
    <property type="entry name" value="alix/aip1 like domains"/>
    <property type="match status" value="1"/>
</dbReference>
<feature type="region of interest" description="Disordered" evidence="3">
    <location>
        <begin position="767"/>
        <end position="801"/>
    </location>
</feature>
<evidence type="ECO:0000256" key="1">
    <source>
        <dbReference type="ARBA" id="ARBA00038154"/>
    </source>
</evidence>
<dbReference type="RefSeq" id="XP_064854098.1">
    <property type="nucleotide sequence ID" value="XM_064998026.1"/>
</dbReference>
<evidence type="ECO:0000313" key="5">
    <source>
        <dbReference type="EMBL" id="GMM37102.1"/>
    </source>
</evidence>
<dbReference type="PANTHER" id="PTHR23030">
    <property type="entry name" value="PCD6 INTERACTING PROTEIN-RELATED"/>
    <property type="match status" value="1"/>
</dbReference>
<comment type="caution">
    <text evidence="5">The sequence shown here is derived from an EMBL/GenBank/DDBJ whole genome shotgun (WGS) entry which is preliminary data.</text>
</comment>
<dbReference type="InterPro" id="IPR025304">
    <property type="entry name" value="ALIX_V_dom"/>
</dbReference>
<keyword evidence="2" id="KW-0175">Coiled coil</keyword>
<reference evidence="5 6" key="1">
    <citation type="journal article" date="2023" name="Elife">
        <title>Identification of key yeast species and microbe-microbe interactions impacting larval growth of Drosophila in the wild.</title>
        <authorList>
            <person name="Mure A."/>
            <person name="Sugiura Y."/>
            <person name="Maeda R."/>
            <person name="Honda K."/>
            <person name="Sakurai N."/>
            <person name="Takahashi Y."/>
            <person name="Watada M."/>
            <person name="Katoh T."/>
            <person name="Gotoh A."/>
            <person name="Gotoh Y."/>
            <person name="Taniguchi I."/>
            <person name="Nakamura K."/>
            <person name="Hayashi T."/>
            <person name="Katayama T."/>
            <person name="Uemura T."/>
            <person name="Hattori Y."/>
        </authorList>
    </citation>
    <scope>NUCLEOTIDE SEQUENCE [LARGE SCALE GENOMIC DNA]</scope>
    <source>
        <strain evidence="5 6">SC-9</strain>
    </source>
</reference>
<proteinExistence type="inferred from homology"/>
<evidence type="ECO:0000256" key="2">
    <source>
        <dbReference type="SAM" id="Coils"/>
    </source>
</evidence>